<protein>
    <submittedName>
        <fullName evidence="1">Uncharacterized protein</fullName>
    </submittedName>
</protein>
<reference evidence="1 2" key="1">
    <citation type="submission" date="2018-02" db="EMBL/GenBank/DDBJ databases">
        <title>The genomes of Aspergillus section Nigri reveals drivers in fungal speciation.</title>
        <authorList>
            <consortium name="DOE Joint Genome Institute"/>
            <person name="Vesth T.C."/>
            <person name="Nybo J."/>
            <person name="Theobald S."/>
            <person name="Brandl J."/>
            <person name="Frisvad J.C."/>
            <person name="Nielsen K.F."/>
            <person name="Lyhne E.K."/>
            <person name="Kogle M.E."/>
            <person name="Kuo A."/>
            <person name="Riley R."/>
            <person name="Clum A."/>
            <person name="Nolan M."/>
            <person name="Lipzen A."/>
            <person name="Salamov A."/>
            <person name="Henrissat B."/>
            <person name="Wiebenga A."/>
            <person name="De vries R.P."/>
            <person name="Grigoriev I.V."/>
            <person name="Mortensen U.H."/>
            <person name="Andersen M.R."/>
            <person name="Baker S.E."/>
        </authorList>
    </citation>
    <scope>NUCLEOTIDE SEQUENCE [LARGE SCALE GENOMIC DNA]</scope>
    <source>
        <strain evidence="1 2">CBS 121057</strain>
    </source>
</reference>
<dbReference type="EMBL" id="KZ826326">
    <property type="protein sequence ID" value="PYI09643.1"/>
    <property type="molecule type" value="Genomic_DNA"/>
</dbReference>
<gene>
    <name evidence="1" type="ORF">BO78DRAFT_31662</name>
</gene>
<sequence>MVPYLALHSSVRLSYIPRDPPRWPTTFLIRHHIGLVFGSTDKALLLDRHTVFELAPVSKLPDSSSSPHAESSPELGNDQSFFSTGVPLLASVPESPKALRPMALDSSFVLGDFDCYLYASVPWDRLHFLYCNSRFADQLIHPECDRLAFEAFTIDLSRPNATGEEERDNHDAFDWGLPWDCSIHSMAR</sequence>
<name>A0A319FLM8_ASPSB</name>
<keyword evidence="2" id="KW-1185">Reference proteome</keyword>
<dbReference type="AlphaFoldDB" id="A0A319FLM8"/>
<evidence type="ECO:0000313" key="2">
    <source>
        <dbReference type="Proteomes" id="UP000248423"/>
    </source>
</evidence>
<proteinExistence type="predicted"/>
<organism evidence="1 2">
    <name type="scientific">Aspergillus sclerotiicarbonarius (strain CBS 121057 / IBT 28362)</name>
    <dbReference type="NCBI Taxonomy" id="1448318"/>
    <lineage>
        <taxon>Eukaryota</taxon>
        <taxon>Fungi</taxon>
        <taxon>Dikarya</taxon>
        <taxon>Ascomycota</taxon>
        <taxon>Pezizomycotina</taxon>
        <taxon>Eurotiomycetes</taxon>
        <taxon>Eurotiomycetidae</taxon>
        <taxon>Eurotiales</taxon>
        <taxon>Aspergillaceae</taxon>
        <taxon>Aspergillus</taxon>
        <taxon>Aspergillus subgen. Circumdati</taxon>
    </lineage>
</organism>
<accession>A0A319FLM8</accession>
<evidence type="ECO:0000313" key="1">
    <source>
        <dbReference type="EMBL" id="PYI09643.1"/>
    </source>
</evidence>
<dbReference type="Proteomes" id="UP000248423">
    <property type="component" value="Unassembled WGS sequence"/>
</dbReference>
<dbReference type="VEuPathDB" id="FungiDB:BO78DRAFT_31662"/>